<name>A0A229P5I5_9BACL</name>
<gene>
    <name evidence="1" type="ORF">CGZ75_12370</name>
</gene>
<evidence type="ECO:0000313" key="2">
    <source>
        <dbReference type="Proteomes" id="UP000215145"/>
    </source>
</evidence>
<dbReference type="Proteomes" id="UP000215145">
    <property type="component" value="Unassembled WGS sequence"/>
</dbReference>
<proteinExistence type="predicted"/>
<evidence type="ECO:0000313" key="1">
    <source>
        <dbReference type="EMBL" id="OXM17360.1"/>
    </source>
</evidence>
<protein>
    <submittedName>
        <fullName evidence="1">Uncharacterized protein</fullName>
    </submittedName>
</protein>
<reference evidence="1 2" key="1">
    <citation type="submission" date="2017-07" db="EMBL/GenBank/DDBJ databases">
        <title>Paenibacillus herberti R33 genome sequencing and assembly.</title>
        <authorList>
            <person name="Su W."/>
        </authorList>
    </citation>
    <scope>NUCLEOTIDE SEQUENCE [LARGE SCALE GENOMIC DNA]</scope>
    <source>
        <strain evidence="1 2">R33</strain>
    </source>
</reference>
<dbReference type="RefSeq" id="WP_089524435.1">
    <property type="nucleotide sequence ID" value="NZ_NMUQ01000001.1"/>
</dbReference>
<accession>A0A229P5I5</accession>
<comment type="caution">
    <text evidence="1">The sequence shown here is derived from an EMBL/GenBank/DDBJ whole genome shotgun (WGS) entry which is preliminary data.</text>
</comment>
<dbReference type="AlphaFoldDB" id="A0A229P5I5"/>
<dbReference type="EMBL" id="NMUQ01000001">
    <property type="protein sequence ID" value="OXM17360.1"/>
    <property type="molecule type" value="Genomic_DNA"/>
</dbReference>
<sequence length="99" mass="11290">MGLGVLLADLLLELTNTDGIEKHYLRIRAAQGIRHLSRSSSDMQQLFRRPGIRTIAFAQPGLTELLADRSYRKELLNSLEKRRQLRNRLETAAAAKFDN</sequence>
<keyword evidence="2" id="KW-1185">Reference proteome</keyword>
<organism evidence="1 2">
    <name type="scientific">Paenibacillus herberti</name>
    <dbReference type="NCBI Taxonomy" id="1619309"/>
    <lineage>
        <taxon>Bacteria</taxon>
        <taxon>Bacillati</taxon>
        <taxon>Bacillota</taxon>
        <taxon>Bacilli</taxon>
        <taxon>Bacillales</taxon>
        <taxon>Paenibacillaceae</taxon>
        <taxon>Paenibacillus</taxon>
    </lineage>
</organism>